<evidence type="ECO:0000256" key="2">
    <source>
        <dbReference type="SAM" id="MobiDB-lite"/>
    </source>
</evidence>
<feature type="region of interest" description="Disordered" evidence="2">
    <location>
        <begin position="172"/>
        <end position="236"/>
    </location>
</feature>
<evidence type="ECO:0000313" key="4">
    <source>
        <dbReference type="Proteomes" id="UP000674143"/>
    </source>
</evidence>
<dbReference type="KEGG" id="loi:92363466"/>
<proteinExistence type="predicted"/>
<keyword evidence="1" id="KW-0175">Coiled coil</keyword>
<evidence type="ECO:0000256" key="1">
    <source>
        <dbReference type="SAM" id="Coils"/>
    </source>
</evidence>
<feature type="region of interest" description="Disordered" evidence="2">
    <location>
        <begin position="526"/>
        <end position="559"/>
    </location>
</feature>
<sequence length="827" mass="86746">MPATLSVDAALASARAPTLTEAQGYHSLHGDFSYYPTSAHKRRAPLEARGGAVVVSTKRVAAAPLSSSTDLDGGAGTSPSSSGLSCSPSKGTSDISSLARRSSSQPLASTPHEGNAARKPASASLSFTKGGAPLLHRYRTSRADISPRVLHRSASLPSQVCISTPVVTGVATRRPKNTRRSLLHTRSAAPSEPFAALAPPENDAVAQEVASREPRATPPRTHSLPPCTTSFSRKRVDNPGAEVPLARVRLVEAAPASLSSSQKNAAASVAPATASKHTTLTPDVEGDARGTGGRQDVGTASFSARTHSGPSLSRSVDTAMHCHGRNCMHSEQSICEFIHMQRELRRCYATIESYEIVVAQLRDDCALAVAQLSQSRQECAQHKKEAEVQLQAEVSEKRDAQRLALRRSETDDGTHLKPSAGSDGNVKEAAEECLIDTLQTTIDELRRALQNEQSAHAESLARLTEALAAKTRWKSRAVELLRWREQVCRHLHMSSAPSSSPLATGGTSSMGTSEAMPGVSAIGNCANDSQTELDAGGSASNVSTLSRPHDRLPSSREQLSCVSSLSDLRKLRSSVISEVRGASSALLHEGVTGGWQGHKENEKGSNSMRGVDGSYQSDSTAASFSSSSTAPEGRVAKAAGSGVVVVWPPLAEEQERPPGGSAESSRTQSSKTGAALEARATALFENNGEHGAQPSPPISPISSAAQPSGLGGYTTSAGKSPAVEGCRSFSAGCERALAAAAPQPAVPDPFAFPKPSPSAGVVCTSRGGLPPSDTPSISWGVSSTMAPDFAQRKCKELLRALLDKEHQLALIAEERTKYKQLYEAIRS</sequence>
<feature type="compositionally biased region" description="Low complexity" evidence="2">
    <location>
        <begin position="617"/>
        <end position="630"/>
    </location>
</feature>
<keyword evidence="4" id="KW-1185">Reference proteome</keyword>
<feature type="compositionally biased region" description="Basic residues" evidence="2">
    <location>
        <begin position="173"/>
        <end position="183"/>
    </location>
</feature>
<reference evidence="4" key="1">
    <citation type="journal article" date="2021" name="Microbiol. Resour. Announc.">
        <title>LGAAP: Leishmaniinae Genome Assembly and Annotation Pipeline.</title>
        <authorList>
            <person name="Almutairi H."/>
            <person name="Urbaniak M.D."/>
            <person name="Bates M.D."/>
            <person name="Jariyapan N."/>
            <person name="Kwakye-Nuako G."/>
            <person name="Thomaz-Soccol V."/>
            <person name="Al-Salem W.S."/>
            <person name="Dillon R.J."/>
            <person name="Bates P.A."/>
            <person name="Gatherer D."/>
        </authorList>
    </citation>
    <scope>NUCLEOTIDE SEQUENCE [LARGE SCALE GENOMIC DNA]</scope>
</reference>
<dbReference type="GeneID" id="92363466"/>
<dbReference type="RefSeq" id="XP_067064992.1">
    <property type="nucleotide sequence ID" value="XM_067209532.1"/>
</dbReference>
<feature type="region of interest" description="Disordered" evidence="2">
    <location>
        <begin position="256"/>
        <end position="315"/>
    </location>
</feature>
<feature type="compositionally biased region" description="Low complexity" evidence="2">
    <location>
        <begin position="265"/>
        <end position="274"/>
    </location>
</feature>
<reference evidence="4" key="2">
    <citation type="journal article" date="2021" name="Sci. Data">
        <title>Chromosome-scale genome sequencing, assembly and annotation of six genomes from subfamily Leishmaniinae.</title>
        <authorList>
            <person name="Almutairi H."/>
            <person name="Urbaniak M.D."/>
            <person name="Bates M.D."/>
            <person name="Jariyapan N."/>
            <person name="Kwakye-Nuako G."/>
            <person name="Thomaz Soccol V."/>
            <person name="Al-Salem W.S."/>
            <person name="Dillon R.J."/>
            <person name="Bates P.A."/>
            <person name="Gatherer D."/>
        </authorList>
    </citation>
    <scope>NUCLEOTIDE SEQUENCE [LARGE SCALE GENOMIC DNA]</scope>
</reference>
<dbReference type="Proteomes" id="UP000674143">
    <property type="component" value="Unassembled WGS sequence"/>
</dbReference>
<feature type="compositionally biased region" description="Polar residues" evidence="2">
    <location>
        <begin position="298"/>
        <end position="315"/>
    </location>
</feature>
<organism evidence="3 4">
    <name type="scientific">Leishmania orientalis</name>
    <dbReference type="NCBI Taxonomy" id="2249476"/>
    <lineage>
        <taxon>Eukaryota</taxon>
        <taxon>Discoba</taxon>
        <taxon>Euglenozoa</taxon>
        <taxon>Kinetoplastea</taxon>
        <taxon>Metakinetoplastina</taxon>
        <taxon>Trypanosomatida</taxon>
        <taxon>Trypanosomatidae</taxon>
        <taxon>Leishmaniinae</taxon>
        <taxon>Leishmania</taxon>
    </lineage>
</organism>
<comment type="caution">
    <text evidence="3">The sequence shown here is derived from an EMBL/GenBank/DDBJ whole genome shotgun (WGS) entry which is preliminary data.</text>
</comment>
<gene>
    <name evidence="3" type="ORF">LSCM4_07653</name>
</gene>
<name>A0A836KVZ7_9TRYP</name>
<accession>A0A836KVZ7</accession>
<feature type="compositionally biased region" description="Polar residues" evidence="2">
    <location>
        <begin position="662"/>
        <end position="672"/>
    </location>
</feature>
<feature type="region of interest" description="Disordered" evidence="2">
    <location>
        <begin position="405"/>
        <end position="425"/>
    </location>
</feature>
<evidence type="ECO:0000313" key="3">
    <source>
        <dbReference type="EMBL" id="KAG5484880.1"/>
    </source>
</evidence>
<dbReference type="AlphaFoldDB" id="A0A836KVZ7"/>
<feature type="compositionally biased region" description="Low complexity" evidence="2">
    <location>
        <begin position="77"/>
        <end position="109"/>
    </location>
</feature>
<dbReference type="EMBL" id="JAFHLR010000012">
    <property type="protein sequence ID" value="KAG5484880.1"/>
    <property type="molecule type" value="Genomic_DNA"/>
</dbReference>
<feature type="coiled-coil region" evidence="1">
    <location>
        <begin position="435"/>
        <end position="462"/>
    </location>
</feature>
<feature type="region of interest" description="Disordered" evidence="2">
    <location>
        <begin position="651"/>
        <end position="674"/>
    </location>
</feature>
<feature type="compositionally biased region" description="Polar residues" evidence="2">
    <location>
        <begin position="526"/>
        <end position="546"/>
    </location>
</feature>
<feature type="region of interest" description="Disordered" evidence="2">
    <location>
        <begin position="66"/>
        <end position="128"/>
    </location>
</feature>
<protein>
    <submittedName>
        <fullName evidence="3">Uncharacterized protein</fullName>
    </submittedName>
</protein>
<feature type="compositionally biased region" description="Basic and acidic residues" evidence="2">
    <location>
        <begin position="405"/>
        <end position="415"/>
    </location>
</feature>
<feature type="region of interest" description="Disordered" evidence="2">
    <location>
        <begin position="591"/>
        <end position="633"/>
    </location>
</feature>
<feature type="region of interest" description="Disordered" evidence="2">
    <location>
        <begin position="687"/>
        <end position="721"/>
    </location>
</feature>